<reference evidence="1" key="1">
    <citation type="submission" date="2021-01" db="EMBL/GenBank/DDBJ databases">
        <title>Description of Breznakiella homolactica.</title>
        <authorList>
            <person name="Song Y."/>
            <person name="Brune A."/>
        </authorList>
    </citation>
    <scope>NUCLEOTIDE SEQUENCE</scope>
    <source>
        <strain evidence="1">RmG30</strain>
    </source>
</reference>
<dbReference type="AlphaFoldDB" id="A0A7T8BBE2"/>
<gene>
    <name evidence="1" type="ORF">JFL75_05165</name>
</gene>
<evidence type="ECO:0000313" key="2">
    <source>
        <dbReference type="Proteomes" id="UP000595917"/>
    </source>
</evidence>
<dbReference type="KEGG" id="bhc:JFL75_05165"/>
<dbReference type="RefSeq" id="WP_215627615.1">
    <property type="nucleotide sequence ID" value="NZ_CP067089.2"/>
</dbReference>
<sequence length="160" mass="18598">MIYGIKVKDFIIREISRQINREQNQLFFTLLFDVAYGSQWSGENAELRKSYGFSVSKELNPVLWASLKDMNNKELIEHTYRAITEYFADYSRFKSFEENPEYETVVQGEAQEPVEIMKANPADDIEERLAATLFSTDTSLLDLFREIKTDPETCEVVELG</sequence>
<protein>
    <submittedName>
        <fullName evidence="1">Uncharacterized protein</fullName>
    </submittedName>
</protein>
<evidence type="ECO:0000313" key="1">
    <source>
        <dbReference type="EMBL" id="QQO10311.1"/>
    </source>
</evidence>
<accession>A0A7T8BBE2</accession>
<dbReference type="Proteomes" id="UP000595917">
    <property type="component" value="Chromosome"/>
</dbReference>
<name>A0A7T8BBE2_9SPIR</name>
<organism evidence="1 2">
    <name type="scientific">Breznakiella homolactica</name>
    <dbReference type="NCBI Taxonomy" id="2798577"/>
    <lineage>
        <taxon>Bacteria</taxon>
        <taxon>Pseudomonadati</taxon>
        <taxon>Spirochaetota</taxon>
        <taxon>Spirochaetia</taxon>
        <taxon>Spirochaetales</taxon>
        <taxon>Breznakiellaceae</taxon>
        <taxon>Breznakiella</taxon>
    </lineage>
</organism>
<proteinExistence type="predicted"/>
<dbReference type="EMBL" id="CP067089">
    <property type="protein sequence ID" value="QQO10311.1"/>
    <property type="molecule type" value="Genomic_DNA"/>
</dbReference>
<keyword evidence="2" id="KW-1185">Reference proteome</keyword>